<gene>
    <name evidence="3" type="primary">ga27533</name>
    <name evidence="3" type="ORF">PR202_ga27533</name>
</gene>
<accession>A0AAV5DH02</accession>
<dbReference type="GO" id="GO:0031380">
    <property type="term" value="C:nuclear RNA-directed RNA polymerase complex"/>
    <property type="evidence" value="ECO:0007669"/>
    <property type="project" value="TreeGrafter"/>
</dbReference>
<dbReference type="Pfam" id="PF05183">
    <property type="entry name" value="RdRP"/>
    <property type="match status" value="1"/>
</dbReference>
<feature type="domain" description="RDRP core" evidence="2">
    <location>
        <begin position="33"/>
        <end position="116"/>
    </location>
</feature>
<dbReference type="GO" id="GO:0030422">
    <property type="term" value="P:siRNA processing"/>
    <property type="evidence" value="ECO:0007669"/>
    <property type="project" value="TreeGrafter"/>
</dbReference>
<dbReference type="GO" id="GO:0003968">
    <property type="term" value="F:RNA-directed RNA polymerase activity"/>
    <property type="evidence" value="ECO:0007669"/>
    <property type="project" value="UniProtKB-KW"/>
</dbReference>
<keyword evidence="1" id="KW-0548">Nucleotidyltransferase</keyword>
<proteinExistence type="inferred from homology"/>
<dbReference type="InterPro" id="IPR057596">
    <property type="entry name" value="RDRP_core"/>
</dbReference>
<keyword evidence="1" id="KW-0943">RNA-mediated gene silencing</keyword>
<keyword evidence="4" id="KW-1185">Reference proteome</keyword>
<dbReference type="AlphaFoldDB" id="A0AAV5DH02"/>
<reference evidence="3" key="2">
    <citation type="submission" date="2021-12" db="EMBL/GenBank/DDBJ databases">
        <title>Resequencing data analysis of finger millet.</title>
        <authorList>
            <person name="Hatakeyama M."/>
            <person name="Aluri S."/>
            <person name="Balachadran M.T."/>
            <person name="Sivarajan S.R."/>
            <person name="Poveda L."/>
            <person name="Shimizu-Inatsugi R."/>
            <person name="Schlapbach R."/>
            <person name="Sreeman S.M."/>
            <person name="Shimizu K.K."/>
        </authorList>
    </citation>
    <scope>NUCLEOTIDE SEQUENCE</scope>
</reference>
<organism evidence="3 4">
    <name type="scientific">Eleusine coracana subsp. coracana</name>
    <dbReference type="NCBI Taxonomy" id="191504"/>
    <lineage>
        <taxon>Eukaryota</taxon>
        <taxon>Viridiplantae</taxon>
        <taxon>Streptophyta</taxon>
        <taxon>Embryophyta</taxon>
        <taxon>Tracheophyta</taxon>
        <taxon>Spermatophyta</taxon>
        <taxon>Magnoliopsida</taxon>
        <taxon>Liliopsida</taxon>
        <taxon>Poales</taxon>
        <taxon>Poaceae</taxon>
        <taxon>PACMAD clade</taxon>
        <taxon>Chloridoideae</taxon>
        <taxon>Cynodonteae</taxon>
        <taxon>Eleusininae</taxon>
        <taxon>Eleusine</taxon>
    </lineage>
</organism>
<dbReference type="Proteomes" id="UP001054889">
    <property type="component" value="Unassembled WGS sequence"/>
</dbReference>
<sequence>MGAVDGGKDNGMVLTAEGIGGVRDGEVELAPDIELESDTKDIIDFFLKNMTSDNIGRISNAHVVHADISKNGALNKKCIQLAELAATAVDSQKTGHKSISNHYLNEEKHKAYEMKASAWYHVTYHAEWVRRPQEMEANGEAKLSFT</sequence>
<dbReference type="GO" id="GO:0003723">
    <property type="term" value="F:RNA binding"/>
    <property type="evidence" value="ECO:0007669"/>
    <property type="project" value="UniProtKB-KW"/>
</dbReference>
<evidence type="ECO:0000313" key="4">
    <source>
        <dbReference type="Proteomes" id="UP001054889"/>
    </source>
</evidence>
<dbReference type="PANTHER" id="PTHR23079">
    <property type="entry name" value="RNA-DEPENDENT RNA POLYMERASE"/>
    <property type="match status" value="1"/>
</dbReference>
<comment type="function">
    <text evidence="1">Probably involved in the RNA silencing pathway and required for the generation of small interfering RNAs (siRNAs).</text>
</comment>
<evidence type="ECO:0000259" key="2">
    <source>
        <dbReference type="Pfam" id="PF05183"/>
    </source>
</evidence>
<evidence type="ECO:0000313" key="3">
    <source>
        <dbReference type="EMBL" id="GJN09518.1"/>
    </source>
</evidence>
<dbReference type="EMBL" id="BQKI01000016">
    <property type="protein sequence ID" value="GJN09518.1"/>
    <property type="molecule type" value="Genomic_DNA"/>
</dbReference>
<evidence type="ECO:0000256" key="1">
    <source>
        <dbReference type="RuleBase" id="RU363098"/>
    </source>
</evidence>
<name>A0AAV5DH02_ELECO</name>
<protein>
    <recommendedName>
        <fullName evidence="1">RNA-dependent RNA polymerase</fullName>
        <ecNumber evidence="1">2.7.7.48</ecNumber>
    </recommendedName>
</protein>
<keyword evidence="1" id="KW-0694">RNA-binding</keyword>
<comment type="catalytic activity">
    <reaction evidence="1">
        <text>RNA(n) + a ribonucleoside 5'-triphosphate = RNA(n+1) + diphosphate</text>
        <dbReference type="Rhea" id="RHEA:21248"/>
        <dbReference type="Rhea" id="RHEA-COMP:14527"/>
        <dbReference type="Rhea" id="RHEA-COMP:17342"/>
        <dbReference type="ChEBI" id="CHEBI:33019"/>
        <dbReference type="ChEBI" id="CHEBI:61557"/>
        <dbReference type="ChEBI" id="CHEBI:140395"/>
        <dbReference type="EC" id="2.7.7.48"/>
    </reaction>
</comment>
<dbReference type="InterPro" id="IPR007855">
    <property type="entry name" value="RDRP"/>
</dbReference>
<dbReference type="EC" id="2.7.7.48" evidence="1"/>
<keyword evidence="1" id="KW-0808">Transferase</keyword>
<keyword evidence="1" id="KW-0696">RNA-directed RNA polymerase</keyword>
<comment type="similarity">
    <text evidence="1">Belongs to the RdRP family.</text>
</comment>
<comment type="caution">
    <text evidence="3">The sequence shown here is derived from an EMBL/GenBank/DDBJ whole genome shotgun (WGS) entry which is preliminary data.</text>
</comment>
<reference evidence="3" key="1">
    <citation type="journal article" date="2018" name="DNA Res.">
        <title>Multiple hybrid de novo genome assembly of finger millet, an orphan allotetraploid crop.</title>
        <authorList>
            <person name="Hatakeyama M."/>
            <person name="Aluri S."/>
            <person name="Balachadran M.T."/>
            <person name="Sivarajan S.R."/>
            <person name="Patrignani A."/>
            <person name="Gruter S."/>
            <person name="Poveda L."/>
            <person name="Shimizu-Inatsugi R."/>
            <person name="Baeten J."/>
            <person name="Francoijs K.J."/>
            <person name="Nataraja K.N."/>
            <person name="Reddy Y.A.N."/>
            <person name="Phadnis S."/>
            <person name="Ravikumar R.L."/>
            <person name="Schlapbach R."/>
            <person name="Sreeman S.M."/>
            <person name="Shimizu K.K."/>
        </authorList>
    </citation>
    <scope>NUCLEOTIDE SEQUENCE</scope>
</reference>
<dbReference type="PANTHER" id="PTHR23079:SF18">
    <property type="entry name" value="RNA-DEPENDENT RNA POLYMERASE 6"/>
    <property type="match status" value="1"/>
</dbReference>